<dbReference type="Proteomes" id="UP000000768">
    <property type="component" value="Chromosome 10"/>
</dbReference>
<dbReference type="EMBL" id="CM000769">
    <property type="protein sequence ID" value="OQU76096.1"/>
    <property type="molecule type" value="Genomic_DNA"/>
</dbReference>
<protein>
    <submittedName>
        <fullName evidence="1">Uncharacterized protein</fullName>
    </submittedName>
</protein>
<sequence length="176" mass="18833">MVATFPQLASLALLRPRLLAPLCPSYRRVVAANAAARLPNTLPRWCTAVTMLCLPPGHPRGQLFQALLRSRLERQRVRMATSGLAGGSYGTAKLSPAEAGRRHGGTLGMGMHGRQSPCPRQSSRVEDLVPAFATRVALLAGIAPPLSSPRLCSTSAPMSHALLFLLLRFLRPSAHA</sequence>
<organism evidence="1 2">
    <name type="scientific">Sorghum bicolor</name>
    <name type="common">Sorghum</name>
    <name type="synonym">Sorghum vulgare</name>
    <dbReference type="NCBI Taxonomy" id="4558"/>
    <lineage>
        <taxon>Eukaryota</taxon>
        <taxon>Viridiplantae</taxon>
        <taxon>Streptophyta</taxon>
        <taxon>Embryophyta</taxon>
        <taxon>Tracheophyta</taxon>
        <taxon>Spermatophyta</taxon>
        <taxon>Magnoliopsida</taxon>
        <taxon>Liliopsida</taxon>
        <taxon>Poales</taxon>
        <taxon>Poaceae</taxon>
        <taxon>PACMAD clade</taxon>
        <taxon>Panicoideae</taxon>
        <taxon>Andropogonodae</taxon>
        <taxon>Andropogoneae</taxon>
        <taxon>Sorghinae</taxon>
        <taxon>Sorghum</taxon>
    </lineage>
</organism>
<reference evidence="1 2" key="1">
    <citation type="journal article" date="2009" name="Nature">
        <title>The Sorghum bicolor genome and the diversification of grasses.</title>
        <authorList>
            <person name="Paterson A.H."/>
            <person name="Bowers J.E."/>
            <person name="Bruggmann R."/>
            <person name="Dubchak I."/>
            <person name="Grimwood J."/>
            <person name="Gundlach H."/>
            <person name="Haberer G."/>
            <person name="Hellsten U."/>
            <person name="Mitros T."/>
            <person name="Poliakov A."/>
            <person name="Schmutz J."/>
            <person name="Spannagl M."/>
            <person name="Tang H."/>
            <person name="Wang X."/>
            <person name="Wicker T."/>
            <person name="Bharti A.K."/>
            <person name="Chapman J."/>
            <person name="Feltus F.A."/>
            <person name="Gowik U."/>
            <person name="Grigoriev I.V."/>
            <person name="Lyons E."/>
            <person name="Maher C.A."/>
            <person name="Martis M."/>
            <person name="Narechania A."/>
            <person name="Otillar R.P."/>
            <person name="Penning B.W."/>
            <person name="Salamov A.A."/>
            <person name="Wang Y."/>
            <person name="Zhang L."/>
            <person name="Carpita N.C."/>
            <person name="Freeling M."/>
            <person name="Gingle A.R."/>
            <person name="Hash C.T."/>
            <person name="Keller B."/>
            <person name="Klein P."/>
            <person name="Kresovich S."/>
            <person name="McCann M.C."/>
            <person name="Ming R."/>
            <person name="Peterson D.G."/>
            <person name="Mehboob-ur-Rahman"/>
            <person name="Ware D."/>
            <person name="Westhoff P."/>
            <person name="Mayer K.F."/>
            <person name="Messing J."/>
            <person name="Rokhsar D.S."/>
        </authorList>
    </citation>
    <scope>NUCLEOTIDE SEQUENCE [LARGE SCALE GENOMIC DNA]</scope>
    <source>
        <strain evidence="2">cv. BTx623</strain>
    </source>
</reference>
<dbReference type="AlphaFoldDB" id="A0A1W0VS43"/>
<keyword evidence="2" id="KW-1185">Reference proteome</keyword>
<gene>
    <name evidence="1" type="ORF">SORBI_3010G091366</name>
</gene>
<dbReference type="InParanoid" id="A0A1W0VS43"/>
<evidence type="ECO:0000313" key="2">
    <source>
        <dbReference type="Proteomes" id="UP000000768"/>
    </source>
</evidence>
<reference evidence="2" key="2">
    <citation type="journal article" date="2018" name="Plant J.">
        <title>The Sorghum bicolor reference genome: improved assembly, gene annotations, a transcriptome atlas, and signatures of genome organization.</title>
        <authorList>
            <person name="McCormick R.F."/>
            <person name="Truong S.K."/>
            <person name="Sreedasyam A."/>
            <person name="Jenkins J."/>
            <person name="Shu S."/>
            <person name="Sims D."/>
            <person name="Kennedy M."/>
            <person name="Amirebrahimi M."/>
            <person name="Weers B.D."/>
            <person name="McKinley B."/>
            <person name="Mattison A."/>
            <person name="Morishige D.T."/>
            <person name="Grimwood J."/>
            <person name="Schmutz J."/>
            <person name="Mullet J.E."/>
        </authorList>
    </citation>
    <scope>NUCLEOTIDE SEQUENCE [LARGE SCALE GENOMIC DNA]</scope>
    <source>
        <strain evidence="2">cv. BTx623</strain>
    </source>
</reference>
<evidence type="ECO:0000313" key="1">
    <source>
        <dbReference type="EMBL" id="OQU76096.1"/>
    </source>
</evidence>
<accession>A0A1W0VS43</accession>
<dbReference type="Gramene" id="OQU76096">
    <property type="protein sequence ID" value="OQU76096"/>
    <property type="gene ID" value="SORBI_3010G091366"/>
</dbReference>
<proteinExistence type="predicted"/>
<name>A0A1W0VS43_SORBI</name>